<feature type="domain" description="Glycosyltransferase 2-like" evidence="4">
    <location>
        <begin position="268"/>
        <end position="397"/>
    </location>
</feature>
<dbReference type="InterPro" id="IPR001173">
    <property type="entry name" value="Glyco_trans_2-like"/>
</dbReference>
<dbReference type="GO" id="GO:0016757">
    <property type="term" value="F:glycosyltransferase activity"/>
    <property type="evidence" value="ECO:0007669"/>
    <property type="project" value="UniProtKB-KW"/>
</dbReference>
<dbReference type="SUPFAM" id="SSF53448">
    <property type="entry name" value="Nucleotide-diphospho-sugar transferases"/>
    <property type="match status" value="1"/>
</dbReference>
<evidence type="ECO:0000256" key="2">
    <source>
        <dbReference type="ARBA" id="ARBA00022676"/>
    </source>
</evidence>
<comment type="similarity">
    <text evidence="1">Belongs to the glycosyltransferase 2 family.</text>
</comment>
<proteinExistence type="inferred from homology"/>
<dbReference type="InterPro" id="IPR029044">
    <property type="entry name" value="Nucleotide-diphossugar_trans"/>
</dbReference>
<dbReference type="CDD" id="cd00761">
    <property type="entry name" value="Glyco_tranf_GTA_type"/>
    <property type="match status" value="1"/>
</dbReference>
<dbReference type="AlphaFoldDB" id="A0A7J0BPY6"/>
<dbReference type="Pfam" id="PF00535">
    <property type="entry name" value="Glycos_transf_2"/>
    <property type="match status" value="1"/>
</dbReference>
<evidence type="ECO:0000313" key="6">
    <source>
        <dbReference type="Proteomes" id="UP000503820"/>
    </source>
</evidence>
<organism evidence="5 6">
    <name type="scientific">Desulfovibrio psychrotolerans</name>
    <dbReference type="NCBI Taxonomy" id="415242"/>
    <lineage>
        <taxon>Bacteria</taxon>
        <taxon>Pseudomonadati</taxon>
        <taxon>Thermodesulfobacteriota</taxon>
        <taxon>Desulfovibrionia</taxon>
        <taxon>Desulfovibrionales</taxon>
        <taxon>Desulfovibrionaceae</taxon>
        <taxon>Desulfovibrio</taxon>
    </lineage>
</organism>
<dbReference type="Gene3D" id="3.90.550.10">
    <property type="entry name" value="Spore Coat Polysaccharide Biosynthesis Protein SpsA, Chain A"/>
    <property type="match status" value="1"/>
</dbReference>
<keyword evidence="6" id="KW-1185">Reference proteome</keyword>
<comment type="caution">
    <text evidence="5">The sequence shown here is derived from an EMBL/GenBank/DDBJ whole genome shotgun (WGS) entry which is preliminary data.</text>
</comment>
<sequence length="555" mass="62097">MNHAFTTAQLDILFDAVPTLKLGALGHDNAWRHISLALEAVHADTEHQPVFGRFVTELGLWALQDTPLDENLLWLACNHPPLEALLHKLPVETWLRLASRPPAGNPGHDGWTETFDADDLPAALRTARTMEEHMLFRLGALFYRALALGQFDLARETVAALPPDLPGREPLTARLLAECSLFSLPPEEALAAVRQVEHPAFSLWRDRQTAYLMRTLGDMDGAVSLYTSLWMRLGFHPNLSLHLYDLLFPQPETALPDGESAPAIALYSWNKAEELRQTLESLRASETGGCPVFVLDNGSTDHTTAVLDAMQQQWPGHLFRRIALPVNIGAPAARNWLLSLPEIKARPWTAFLDDDLVLPADWLRLLWSTACAHPHAGAVGGTITDHTPPNRIQCADFFLLPMDFGQRSFSDLAEQTYIHANAAGLCEPDLARYIRPCLHVSGCCHLVNMRSVEACGGFDVRFTPSQFDDLERDMRAFSKDFPCVYNGNVRIGHMQHSSLRQAATREQRGRVLGNKIKLEFIHQGKEVDRLRESARLMARDDLKQKTDSLHRLLGQ</sequence>
<dbReference type="PANTHER" id="PTHR43179">
    <property type="entry name" value="RHAMNOSYLTRANSFERASE WBBL"/>
    <property type="match status" value="1"/>
</dbReference>
<evidence type="ECO:0000259" key="4">
    <source>
        <dbReference type="Pfam" id="PF00535"/>
    </source>
</evidence>
<reference evidence="5 6" key="1">
    <citation type="submission" date="2020-05" db="EMBL/GenBank/DDBJ databases">
        <title>Draft genome sequence of Desulfovibrio psychrotolerans JS1T.</title>
        <authorList>
            <person name="Ueno A."/>
            <person name="Tamazawa S."/>
            <person name="Tamamura S."/>
            <person name="Murakami T."/>
            <person name="Kiyama T."/>
            <person name="Inomata H."/>
            <person name="Amano Y."/>
            <person name="Miyakawa K."/>
            <person name="Tamaki H."/>
            <person name="Naganuma T."/>
            <person name="Kaneko K."/>
        </authorList>
    </citation>
    <scope>NUCLEOTIDE SEQUENCE [LARGE SCALE GENOMIC DNA]</scope>
    <source>
        <strain evidence="5 6">JS1</strain>
    </source>
</reference>
<dbReference type="Proteomes" id="UP000503820">
    <property type="component" value="Unassembled WGS sequence"/>
</dbReference>
<keyword evidence="3 5" id="KW-0808">Transferase</keyword>
<name>A0A7J0BPY6_9BACT</name>
<keyword evidence="2" id="KW-0328">Glycosyltransferase</keyword>
<dbReference type="EMBL" id="BLVP01000001">
    <property type="protein sequence ID" value="GFM35766.1"/>
    <property type="molecule type" value="Genomic_DNA"/>
</dbReference>
<accession>A0A7J0BPY6</accession>
<dbReference type="RefSeq" id="WP_174408441.1">
    <property type="nucleotide sequence ID" value="NZ_BLVP01000001.1"/>
</dbReference>
<evidence type="ECO:0000313" key="5">
    <source>
        <dbReference type="EMBL" id="GFM35766.1"/>
    </source>
</evidence>
<gene>
    <name evidence="5" type="ORF">DSM19430T_04500</name>
</gene>
<evidence type="ECO:0000256" key="3">
    <source>
        <dbReference type="ARBA" id="ARBA00022679"/>
    </source>
</evidence>
<dbReference type="PANTHER" id="PTHR43179:SF12">
    <property type="entry name" value="GALACTOFURANOSYLTRANSFERASE GLFT2"/>
    <property type="match status" value="1"/>
</dbReference>
<protein>
    <submittedName>
        <fullName evidence="5">Glycosyl transferase family 2</fullName>
    </submittedName>
</protein>
<evidence type="ECO:0000256" key="1">
    <source>
        <dbReference type="ARBA" id="ARBA00006739"/>
    </source>
</evidence>